<reference evidence="1 2" key="1">
    <citation type="submission" date="2019-11" db="EMBL/GenBank/DDBJ databases">
        <title>Whole genome sequence of Oryza granulata.</title>
        <authorList>
            <person name="Li W."/>
        </authorList>
    </citation>
    <scope>NUCLEOTIDE SEQUENCE [LARGE SCALE GENOMIC DNA]</scope>
    <source>
        <strain evidence="2">cv. Menghai</strain>
        <tissue evidence="1">Leaf</tissue>
    </source>
</reference>
<name>A0A6G1BUY9_9ORYZ</name>
<evidence type="ECO:0000313" key="2">
    <source>
        <dbReference type="Proteomes" id="UP000479710"/>
    </source>
</evidence>
<comment type="caution">
    <text evidence="1">The sequence shown here is derived from an EMBL/GenBank/DDBJ whole genome shotgun (WGS) entry which is preliminary data.</text>
</comment>
<evidence type="ECO:0000313" key="1">
    <source>
        <dbReference type="EMBL" id="KAF0891571.1"/>
    </source>
</evidence>
<dbReference type="EMBL" id="SPHZ02000011">
    <property type="protein sequence ID" value="KAF0891571.1"/>
    <property type="molecule type" value="Genomic_DNA"/>
</dbReference>
<sequence>MDVNYVGMVWLKTRRMVEAALQDSTAVELRAAHKEIRADMLPLFLAASNGDTALVRALLSTVAWPTCTLAPPPSNLALHRNTFAVGLPLVIGLLPVDLSSLTA</sequence>
<gene>
    <name evidence="1" type="ORF">E2562_010565</name>
</gene>
<proteinExistence type="predicted"/>
<dbReference type="Proteomes" id="UP000479710">
    <property type="component" value="Unassembled WGS sequence"/>
</dbReference>
<protein>
    <submittedName>
        <fullName evidence="1">Uncharacterized protein</fullName>
    </submittedName>
</protein>
<keyword evidence="2" id="KW-1185">Reference proteome</keyword>
<accession>A0A6G1BUY9</accession>
<dbReference type="AlphaFoldDB" id="A0A6G1BUY9"/>
<organism evidence="1 2">
    <name type="scientific">Oryza meyeriana var. granulata</name>
    <dbReference type="NCBI Taxonomy" id="110450"/>
    <lineage>
        <taxon>Eukaryota</taxon>
        <taxon>Viridiplantae</taxon>
        <taxon>Streptophyta</taxon>
        <taxon>Embryophyta</taxon>
        <taxon>Tracheophyta</taxon>
        <taxon>Spermatophyta</taxon>
        <taxon>Magnoliopsida</taxon>
        <taxon>Liliopsida</taxon>
        <taxon>Poales</taxon>
        <taxon>Poaceae</taxon>
        <taxon>BOP clade</taxon>
        <taxon>Oryzoideae</taxon>
        <taxon>Oryzeae</taxon>
        <taxon>Oryzinae</taxon>
        <taxon>Oryza</taxon>
        <taxon>Oryza meyeriana</taxon>
    </lineage>
</organism>
<dbReference type="OrthoDB" id="10516674at2759"/>